<feature type="region of interest" description="Disordered" evidence="1">
    <location>
        <begin position="185"/>
        <end position="223"/>
    </location>
</feature>
<keyword evidence="4" id="KW-1185">Reference proteome</keyword>
<evidence type="ECO:0000313" key="3">
    <source>
        <dbReference type="EMBL" id="KOX78719.1"/>
    </source>
</evidence>
<feature type="compositionally biased region" description="Basic and acidic residues" evidence="1">
    <location>
        <begin position="191"/>
        <end position="200"/>
    </location>
</feature>
<protein>
    <submittedName>
        <fullName evidence="3">Uncharacterized protein</fullName>
    </submittedName>
</protein>
<dbReference type="EMBL" id="KQ435720">
    <property type="protein sequence ID" value="KOX78719.1"/>
    <property type="molecule type" value="Genomic_DNA"/>
</dbReference>
<evidence type="ECO:0000313" key="4">
    <source>
        <dbReference type="Proteomes" id="UP000053105"/>
    </source>
</evidence>
<keyword evidence="2" id="KW-0472">Membrane</keyword>
<keyword evidence="2" id="KW-0812">Transmembrane</keyword>
<proteinExistence type="predicted"/>
<evidence type="ECO:0000256" key="1">
    <source>
        <dbReference type="SAM" id="MobiDB-lite"/>
    </source>
</evidence>
<feature type="transmembrane region" description="Helical" evidence="2">
    <location>
        <begin position="73"/>
        <end position="96"/>
    </location>
</feature>
<reference evidence="3 4" key="1">
    <citation type="submission" date="2015-07" db="EMBL/GenBank/DDBJ databases">
        <title>The genome of Melipona quadrifasciata.</title>
        <authorList>
            <person name="Pan H."/>
            <person name="Kapheim K."/>
        </authorList>
    </citation>
    <scope>NUCLEOTIDE SEQUENCE [LARGE SCALE GENOMIC DNA]</scope>
    <source>
        <strain evidence="3">0111107301</strain>
        <tissue evidence="3">Whole body</tissue>
    </source>
</reference>
<gene>
    <name evidence="3" type="ORF">WN51_07580</name>
</gene>
<organism evidence="3 4">
    <name type="scientific">Melipona quadrifasciata</name>
    <dbReference type="NCBI Taxonomy" id="166423"/>
    <lineage>
        <taxon>Eukaryota</taxon>
        <taxon>Metazoa</taxon>
        <taxon>Ecdysozoa</taxon>
        <taxon>Arthropoda</taxon>
        <taxon>Hexapoda</taxon>
        <taxon>Insecta</taxon>
        <taxon>Pterygota</taxon>
        <taxon>Neoptera</taxon>
        <taxon>Endopterygota</taxon>
        <taxon>Hymenoptera</taxon>
        <taxon>Apocrita</taxon>
        <taxon>Aculeata</taxon>
        <taxon>Apoidea</taxon>
        <taxon>Anthophila</taxon>
        <taxon>Apidae</taxon>
        <taxon>Melipona</taxon>
    </lineage>
</organism>
<feature type="region of interest" description="Disordered" evidence="1">
    <location>
        <begin position="147"/>
        <end position="170"/>
    </location>
</feature>
<keyword evidence="2" id="KW-1133">Transmembrane helix</keyword>
<sequence length="420" mass="45957">MFRRPHLKGPPCIRVCSVLTQKAHIQDYVTGLEYVDTQQMTFNIKFNREIIKRENFPASSTFRRYKMYSKINLLWLFVTVAETVLALCLTIALSGVCGGDTSYDISLHPHPRNIYMPVGTPSAVPSKPALAEKSFAQADPDKILHRAGPTRTRHAPQSQTSGVTSKMLGGSAICPRHKPRVAARLASRSCRSSDVKESKVRQHRLGGNTARMHGPSSLAGSLGKESLPSAPLMMSLGSDSETKRIKSPFLSPSPCQLHPGSLNTLQLPQFAFVREIFSGPVPVAYSRRLRVTKLTECLPGPGQVEGWAKCRTSYPYMDIRTVMSSLCFYAEPRKLLPTGCLWLTQSSFAMNPYATTPVEGVGGGKPRTPANTRIKIAQTSTDEDHGSATMDSGFTKLPARLVGARILAVLPHSAFFNVGD</sequence>
<dbReference type="Proteomes" id="UP000053105">
    <property type="component" value="Unassembled WGS sequence"/>
</dbReference>
<accession>A0A0M9A9P7</accession>
<name>A0A0M9A9P7_9HYME</name>
<dbReference type="AlphaFoldDB" id="A0A0M9A9P7"/>
<feature type="compositionally biased region" description="Polar residues" evidence="1">
    <location>
        <begin position="155"/>
        <end position="164"/>
    </location>
</feature>
<evidence type="ECO:0000256" key="2">
    <source>
        <dbReference type="SAM" id="Phobius"/>
    </source>
</evidence>